<comment type="caution">
    <text evidence="1">The sequence shown here is derived from an EMBL/GenBank/DDBJ whole genome shotgun (WGS) entry which is preliminary data.</text>
</comment>
<dbReference type="OrthoDB" id="7010370at2"/>
<dbReference type="AlphaFoldDB" id="A0A1C2DH98"/>
<proteinExistence type="predicted"/>
<reference evidence="1 2" key="1">
    <citation type="submission" date="2016-08" db="EMBL/GenBank/DDBJ databases">
        <title>Whole genome sequence of Pseudomonas graminis strain UASWS1507, a potential biological control agent for agriculture.</title>
        <authorList>
            <person name="Crovadore J."/>
            <person name="Calmin G."/>
            <person name="Chablais R."/>
            <person name="Cochard B."/>
            <person name="Lefort F."/>
        </authorList>
    </citation>
    <scope>NUCLEOTIDE SEQUENCE [LARGE SCALE GENOMIC DNA]</scope>
    <source>
        <strain evidence="1 2">UASWS1507</strain>
    </source>
</reference>
<gene>
    <name evidence="1" type="ORF">BBI10_21420</name>
</gene>
<sequence length="104" mass="11344">MLARGDVYNEWTQSPASDENYTEAAENGCQLEVRARANGDTLDVMVCVYAADGERVVEHLESLPASGWTVEQGLVRGRDQAERIAAGDSDGLPLIADIRNYSNE</sequence>
<protein>
    <submittedName>
        <fullName evidence="1">Uncharacterized protein</fullName>
    </submittedName>
</protein>
<evidence type="ECO:0000313" key="2">
    <source>
        <dbReference type="Proteomes" id="UP000095143"/>
    </source>
</evidence>
<dbReference type="Proteomes" id="UP000095143">
    <property type="component" value="Unassembled WGS sequence"/>
</dbReference>
<organism evidence="1 2">
    <name type="scientific">Pseudomonas graminis</name>
    <dbReference type="NCBI Taxonomy" id="158627"/>
    <lineage>
        <taxon>Bacteria</taxon>
        <taxon>Pseudomonadati</taxon>
        <taxon>Pseudomonadota</taxon>
        <taxon>Gammaproteobacteria</taxon>
        <taxon>Pseudomonadales</taxon>
        <taxon>Pseudomonadaceae</taxon>
        <taxon>Pseudomonas</taxon>
    </lineage>
</organism>
<dbReference type="RefSeq" id="WP_065991613.1">
    <property type="nucleotide sequence ID" value="NZ_MDEN01000068.1"/>
</dbReference>
<dbReference type="EMBL" id="MDEN01000068">
    <property type="protein sequence ID" value="OCX14107.1"/>
    <property type="molecule type" value="Genomic_DNA"/>
</dbReference>
<name>A0A1C2DH98_9PSED</name>
<evidence type="ECO:0000313" key="1">
    <source>
        <dbReference type="EMBL" id="OCX14107.1"/>
    </source>
</evidence>
<accession>A0A1C2DH98</accession>